<keyword evidence="2" id="KW-0964">Secreted</keyword>
<dbReference type="PANTHER" id="PTHR15427">
    <property type="entry name" value="EMILIN ELASTIN MICROFIBRIL INTERFACE-LOCATED PROTEIN ELASTIN MICROFIBRIL INTERFACER"/>
    <property type="match status" value="1"/>
</dbReference>
<evidence type="ECO:0000256" key="2">
    <source>
        <dbReference type="ARBA" id="ARBA00022525"/>
    </source>
</evidence>
<comment type="caution">
    <text evidence="5">The sequence shown here is derived from an EMBL/GenBank/DDBJ whole genome shotgun (WGS) entry which is preliminary data.</text>
</comment>
<gene>
    <name evidence="5" type="ORF">PNBC_01535</name>
</gene>
<dbReference type="InterPro" id="IPR041415">
    <property type="entry name" value="BclA_C"/>
</dbReference>
<organism evidence="5 6">
    <name type="scientific">Paenibacillus crassostreae</name>
    <dbReference type="NCBI Taxonomy" id="1763538"/>
    <lineage>
        <taxon>Bacteria</taxon>
        <taxon>Bacillati</taxon>
        <taxon>Bacillota</taxon>
        <taxon>Bacilli</taxon>
        <taxon>Bacillales</taxon>
        <taxon>Paenibacillaceae</taxon>
        <taxon>Paenibacillus</taxon>
    </lineage>
</organism>
<reference evidence="5 6" key="1">
    <citation type="submission" date="2016-02" db="EMBL/GenBank/DDBJ databases">
        <title>Paenibacillus sp. LPB0068, isolated from Crassostrea gigas.</title>
        <authorList>
            <person name="Shin S.-K."/>
            <person name="Yi H."/>
        </authorList>
    </citation>
    <scope>NUCLEOTIDE SEQUENCE [LARGE SCALE GENOMIC DNA]</scope>
    <source>
        <strain evidence="5 6">LPB0068</strain>
    </source>
</reference>
<keyword evidence="6" id="KW-1185">Reference proteome</keyword>
<dbReference type="Pfam" id="PF18573">
    <property type="entry name" value="BclA_C"/>
    <property type="match status" value="1"/>
</dbReference>
<dbReference type="Proteomes" id="UP000077134">
    <property type="component" value="Unassembled WGS sequence"/>
</dbReference>
<dbReference type="OrthoDB" id="2476785at2"/>
<dbReference type="AlphaFoldDB" id="A0A167GMG9"/>
<dbReference type="STRING" id="1763538.LPB68_08455"/>
<feature type="non-terminal residue" evidence="5">
    <location>
        <position position="1"/>
    </location>
</feature>
<dbReference type="InterPro" id="IPR008160">
    <property type="entry name" value="Collagen"/>
</dbReference>
<evidence type="ECO:0000256" key="1">
    <source>
        <dbReference type="ARBA" id="ARBA00004613"/>
    </source>
</evidence>
<feature type="region of interest" description="Disordered" evidence="3">
    <location>
        <begin position="1"/>
        <end position="71"/>
    </location>
</feature>
<dbReference type="PANTHER" id="PTHR15427:SF33">
    <property type="entry name" value="COLLAGEN IV NC1 DOMAIN-CONTAINING PROTEIN"/>
    <property type="match status" value="1"/>
</dbReference>
<dbReference type="InterPro" id="IPR050392">
    <property type="entry name" value="Collagen/C1q_domain"/>
</dbReference>
<evidence type="ECO:0000256" key="3">
    <source>
        <dbReference type="SAM" id="MobiDB-lite"/>
    </source>
</evidence>
<dbReference type="RefSeq" id="WP_068654550.1">
    <property type="nucleotide sequence ID" value="NZ_LSFN01000002.1"/>
</dbReference>
<accession>A0A167GMG9</accession>
<name>A0A167GMG9_9BACL</name>
<dbReference type="InterPro" id="IPR008983">
    <property type="entry name" value="Tumour_necrosis_fac-like_dom"/>
</dbReference>
<evidence type="ECO:0000313" key="5">
    <source>
        <dbReference type="EMBL" id="OAB77715.1"/>
    </source>
</evidence>
<dbReference type="Pfam" id="PF01391">
    <property type="entry name" value="Collagen"/>
    <property type="match status" value="1"/>
</dbReference>
<dbReference type="EMBL" id="LSFN01000002">
    <property type="protein sequence ID" value="OAB77715.1"/>
    <property type="molecule type" value="Genomic_DNA"/>
</dbReference>
<evidence type="ECO:0000313" key="6">
    <source>
        <dbReference type="Proteomes" id="UP000077134"/>
    </source>
</evidence>
<proteinExistence type="predicted"/>
<evidence type="ECO:0000259" key="4">
    <source>
        <dbReference type="Pfam" id="PF18573"/>
    </source>
</evidence>
<protein>
    <recommendedName>
        <fullName evidence="4">BclA C-terminal domain-containing protein</fullName>
    </recommendedName>
</protein>
<dbReference type="Gene3D" id="2.60.120.40">
    <property type="match status" value="1"/>
</dbReference>
<sequence>ATGATGETGATGATGETGATGATGDTGATGATGETGATGATGETGATGATGETGATGATGETGATGATGETGEAFTDVNAFAANTSGAIIAVLLGGTDIPLPDDHILNGITINGASTIITIPTAGTYMISYQINLTAALAVNSQLLINGVALTPSIVNPVLSLSSFNNTVITVLGAGTTVQLQLFGLLGAATLLGGGAGAALTIVQVS</sequence>
<comment type="subcellular location">
    <subcellularLocation>
        <location evidence="1">Secreted</location>
    </subcellularLocation>
</comment>
<feature type="domain" description="BclA C-terminal" evidence="4">
    <location>
        <begin position="80"/>
        <end position="208"/>
    </location>
</feature>